<feature type="non-terminal residue" evidence="1">
    <location>
        <position position="45"/>
    </location>
</feature>
<dbReference type="EMBL" id="BARU01043818">
    <property type="protein sequence ID" value="GAH85426.1"/>
    <property type="molecule type" value="Genomic_DNA"/>
</dbReference>
<organism evidence="1">
    <name type="scientific">marine sediment metagenome</name>
    <dbReference type="NCBI Taxonomy" id="412755"/>
    <lineage>
        <taxon>unclassified sequences</taxon>
        <taxon>metagenomes</taxon>
        <taxon>ecological metagenomes</taxon>
    </lineage>
</organism>
<reference evidence="1" key="1">
    <citation type="journal article" date="2014" name="Front. Microbiol.">
        <title>High frequency of phylogenetically diverse reductive dehalogenase-homologous genes in deep subseafloor sedimentary metagenomes.</title>
        <authorList>
            <person name="Kawai M."/>
            <person name="Futagami T."/>
            <person name="Toyoda A."/>
            <person name="Takaki Y."/>
            <person name="Nishi S."/>
            <person name="Hori S."/>
            <person name="Arai W."/>
            <person name="Tsubouchi T."/>
            <person name="Morono Y."/>
            <person name="Uchiyama I."/>
            <person name="Ito T."/>
            <person name="Fujiyama A."/>
            <person name="Inagaki F."/>
            <person name="Takami H."/>
        </authorList>
    </citation>
    <scope>NUCLEOTIDE SEQUENCE</scope>
    <source>
        <strain evidence="1">Expedition CK06-06</strain>
    </source>
</reference>
<comment type="caution">
    <text evidence="1">The sequence shown here is derived from an EMBL/GenBank/DDBJ whole genome shotgun (WGS) entry which is preliminary data.</text>
</comment>
<sequence length="45" mass="4754">MRPRKPGTPHNIALWVGLPWEVAHIITEDGKEGGPPVNLGGAVGK</sequence>
<gene>
    <name evidence="1" type="ORF">S03H2_67018</name>
</gene>
<accession>X1ISJ2</accession>
<evidence type="ECO:0000313" key="1">
    <source>
        <dbReference type="EMBL" id="GAH85426.1"/>
    </source>
</evidence>
<name>X1ISJ2_9ZZZZ</name>
<proteinExistence type="predicted"/>
<protein>
    <submittedName>
        <fullName evidence="1">Uncharacterized protein</fullName>
    </submittedName>
</protein>
<dbReference type="AlphaFoldDB" id="X1ISJ2"/>